<dbReference type="AlphaFoldDB" id="A0A8S4E886"/>
<feature type="region of interest" description="Disordered" evidence="1">
    <location>
        <begin position="156"/>
        <end position="178"/>
    </location>
</feature>
<protein>
    <submittedName>
        <fullName evidence="2">(diamondback moth) hypothetical protein</fullName>
    </submittedName>
</protein>
<evidence type="ECO:0000313" key="3">
    <source>
        <dbReference type="Proteomes" id="UP000653454"/>
    </source>
</evidence>
<name>A0A8S4E886_PLUXY</name>
<comment type="caution">
    <text evidence="2">The sequence shown here is derived from an EMBL/GenBank/DDBJ whole genome shotgun (WGS) entry which is preliminary data.</text>
</comment>
<organism evidence="2 3">
    <name type="scientific">Plutella xylostella</name>
    <name type="common">Diamondback moth</name>
    <name type="synonym">Plutella maculipennis</name>
    <dbReference type="NCBI Taxonomy" id="51655"/>
    <lineage>
        <taxon>Eukaryota</taxon>
        <taxon>Metazoa</taxon>
        <taxon>Ecdysozoa</taxon>
        <taxon>Arthropoda</taxon>
        <taxon>Hexapoda</taxon>
        <taxon>Insecta</taxon>
        <taxon>Pterygota</taxon>
        <taxon>Neoptera</taxon>
        <taxon>Endopterygota</taxon>
        <taxon>Lepidoptera</taxon>
        <taxon>Glossata</taxon>
        <taxon>Ditrysia</taxon>
        <taxon>Yponomeutoidea</taxon>
        <taxon>Plutellidae</taxon>
        <taxon>Plutella</taxon>
    </lineage>
</organism>
<dbReference type="Proteomes" id="UP000653454">
    <property type="component" value="Unassembled WGS sequence"/>
</dbReference>
<reference evidence="2" key="1">
    <citation type="submission" date="2020-11" db="EMBL/GenBank/DDBJ databases">
        <authorList>
            <person name="Whiteford S."/>
        </authorList>
    </citation>
    <scope>NUCLEOTIDE SEQUENCE</scope>
</reference>
<gene>
    <name evidence="2" type="ORF">PLXY2_LOCUS4702</name>
</gene>
<dbReference type="EMBL" id="CAJHNJ030000013">
    <property type="protein sequence ID" value="CAG9111916.1"/>
    <property type="molecule type" value="Genomic_DNA"/>
</dbReference>
<evidence type="ECO:0000256" key="1">
    <source>
        <dbReference type="SAM" id="MobiDB-lite"/>
    </source>
</evidence>
<accession>A0A8S4E886</accession>
<keyword evidence="3" id="KW-1185">Reference proteome</keyword>
<evidence type="ECO:0000313" key="2">
    <source>
        <dbReference type="EMBL" id="CAG9111916.1"/>
    </source>
</evidence>
<proteinExistence type="predicted"/>
<sequence>MTIGVGAALNVTIVKGPASGCRQVAAGAAQRRGRQVSVSQSMRNSIISVLTQCESDFILDVLLFPEEGWARSASSSYWTLQPSWWRRERCKVVEVAGTRRSVHAGRAGLLYWTLQPSWWRRERCKVVEVAGTRRSVHAGRAGLLLPDPAAELVAPQALQGRRGRRHQEVSTPVEGHLK</sequence>